<feature type="binding site" evidence="13">
    <location>
        <position position="90"/>
    </location>
    <ligand>
        <name>Zn(2+)</name>
        <dbReference type="ChEBI" id="CHEBI:29105"/>
    </ligand>
</feature>
<dbReference type="RefSeq" id="WP_034412894.1">
    <property type="nucleotide sequence ID" value="NZ_JGVK01000001.1"/>
</dbReference>
<evidence type="ECO:0000256" key="2">
    <source>
        <dbReference type="ARBA" id="ARBA00022490"/>
    </source>
</evidence>
<evidence type="ECO:0000313" key="15">
    <source>
        <dbReference type="Proteomes" id="UP000053784"/>
    </source>
</evidence>
<dbReference type="GO" id="GO:0005975">
    <property type="term" value="P:carbohydrate metabolic process"/>
    <property type="evidence" value="ECO:0007669"/>
    <property type="project" value="InterPro"/>
</dbReference>
<name>A0A084CPI3_9GAMM</name>
<evidence type="ECO:0000256" key="1">
    <source>
        <dbReference type="ARBA" id="ARBA00004496"/>
    </source>
</evidence>
<dbReference type="CDD" id="cd07503">
    <property type="entry name" value="HAD_HisB-N"/>
    <property type="match status" value="1"/>
</dbReference>
<dbReference type="NCBIfam" id="TIGR01549">
    <property type="entry name" value="HAD-SF-IA-v1"/>
    <property type="match status" value="1"/>
</dbReference>
<comment type="cofactor">
    <cofactor evidence="13">
        <name>Mg(2+)</name>
        <dbReference type="ChEBI" id="CHEBI:18420"/>
    </cofactor>
</comment>
<feature type="binding site" evidence="13">
    <location>
        <position position="105"/>
    </location>
    <ligand>
        <name>Zn(2+)</name>
        <dbReference type="ChEBI" id="CHEBI:29105"/>
    </ligand>
</feature>
<dbReference type="GO" id="GO:0005737">
    <property type="term" value="C:cytoplasm"/>
    <property type="evidence" value="ECO:0007669"/>
    <property type="project" value="UniProtKB-SubCell"/>
</dbReference>
<dbReference type="GO" id="GO:0046872">
    <property type="term" value="F:metal ion binding"/>
    <property type="evidence" value="ECO:0007669"/>
    <property type="project" value="UniProtKB-KW"/>
</dbReference>
<dbReference type="PIRSF" id="PIRSF004682">
    <property type="entry name" value="GmhB"/>
    <property type="match status" value="1"/>
</dbReference>
<feature type="site" description="Contributes to substrate recognition" evidence="12">
    <location>
        <position position="108"/>
    </location>
</feature>
<dbReference type="NCBIfam" id="TIGR01656">
    <property type="entry name" value="Histidinol-ppas"/>
    <property type="match status" value="1"/>
</dbReference>
<dbReference type="InterPro" id="IPR023214">
    <property type="entry name" value="HAD_sf"/>
</dbReference>
<gene>
    <name evidence="14" type="primary">gmhB</name>
    <name evidence="14" type="ORF">CF67_01044</name>
</gene>
<dbReference type="AlphaFoldDB" id="A0A084CPI3"/>
<keyword evidence="3 13" id="KW-0479">Metal-binding</keyword>
<feature type="binding site" evidence="11">
    <location>
        <begin position="108"/>
        <end position="109"/>
    </location>
    <ligand>
        <name>substrate</name>
    </ligand>
</feature>
<dbReference type="NCBIfam" id="TIGR01662">
    <property type="entry name" value="HAD-SF-IIIA"/>
    <property type="match status" value="1"/>
</dbReference>
<dbReference type="NCBIfam" id="NF006506">
    <property type="entry name" value="PRK08942.1"/>
    <property type="match status" value="1"/>
</dbReference>
<feature type="binding site" evidence="13">
    <location>
        <position position="9"/>
    </location>
    <ligand>
        <name>Mg(2+)</name>
        <dbReference type="ChEBI" id="CHEBI:18420"/>
    </ligand>
</feature>
<organism evidence="14 15">
    <name type="scientific">Candidatus Photodesmus blepharonis</name>
    <dbReference type="NCBI Taxonomy" id="1179155"/>
    <lineage>
        <taxon>Bacteria</taxon>
        <taxon>Pseudomonadati</taxon>
        <taxon>Pseudomonadota</taxon>
        <taxon>Gammaproteobacteria</taxon>
        <taxon>Vibrionales</taxon>
        <taxon>Vibrionaceae</taxon>
        <taxon>Candidatus Photodesmus</taxon>
    </lineage>
</organism>
<dbReference type="SUPFAM" id="SSF56784">
    <property type="entry name" value="HAD-like"/>
    <property type="match status" value="1"/>
</dbReference>
<dbReference type="InterPro" id="IPR036412">
    <property type="entry name" value="HAD-like_sf"/>
</dbReference>
<dbReference type="eggNOG" id="COG0241">
    <property type="taxonomic scope" value="Bacteria"/>
</dbReference>
<reference evidence="14 15" key="1">
    <citation type="submission" date="2014-03" db="EMBL/GenBank/DDBJ databases">
        <title>Selection and divergence in the genomes of co-occurring obligate luminous symbionts with specific hosts.</title>
        <authorList>
            <person name="Hendry T.A."/>
            <person name="de Wet J.R."/>
            <person name="Dunlap P.V."/>
        </authorList>
    </citation>
    <scope>NUCLEOTIDE SEQUENCE [LARGE SCALE GENOMIC DNA]</scope>
    <source>
        <strain evidence="14 15">Ppalp.1</strain>
    </source>
</reference>
<dbReference type="Gene3D" id="3.40.50.1000">
    <property type="entry name" value="HAD superfamily/HAD-like"/>
    <property type="match status" value="1"/>
</dbReference>
<feature type="binding site" evidence="13">
    <location>
        <position position="11"/>
    </location>
    <ligand>
        <name>Mg(2+)</name>
        <dbReference type="ChEBI" id="CHEBI:18420"/>
    </ligand>
</feature>
<feature type="binding site" evidence="11">
    <location>
        <begin position="51"/>
        <end position="54"/>
    </location>
    <ligand>
        <name>substrate</name>
    </ligand>
</feature>
<comment type="caution">
    <text evidence="14">The sequence shown here is derived from an EMBL/GenBank/DDBJ whole genome shotgun (WGS) entry which is preliminary data.</text>
</comment>
<dbReference type="NCBIfam" id="TIGR00213">
    <property type="entry name" value="GmhB_yaeD"/>
    <property type="match status" value="1"/>
</dbReference>
<evidence type="ECO:0000313" key="14">
    <source>
        <dbReference type="EMBL" id="KEY91712.1"/>
    </source>
</evidence>
<keyword evidence="4 9" id="KW-0378">Hydrolase</keyword>
<evidence type="ECO:0000256" key="8">
    <source>
        <dbReference type="ARBA" id="ARBA00061616"/>
    </source>
</evidence>
<evidence type="ECO:0000256" key="7">
    <source>
        <dbReference type="ARBA" id="ARBA00031828"/>
    </source>
</evidence>
<feature type="binding site" evidence="11">
    <location>
        <begin position="17"/>
        <end position="20"/>
    </location>
    <ligand>
        <name>substrate</name>
    </ligand>
</feature>
<dbReference type="Pfam" id="PF13242">
    <property type="entry name" value="Hydrolase_like"/>
    <property type="match status" value="1"/>
</dbReference>
<evidence type="ECO:0000256" key="4">
    <source>
        <dbReference type="ARBA" id="ARBA00022801"/>
    </source>
</evidence>
<feature type="active site" description="Nucleophile" evidence="10">
    <location>
        <position position="9"/>
    </location>
</feature>
<feature type="binding site" evidence="11">
    <location>
        <begin position="9"/>
        <end position="11"/>
    </location>
    <ligand>
        <name>substrate</name>
    </ligand>
</feature>
<dbReference type="InterPro" id="IPR006543">
    <property type="entry name" value="Histidinol-phos"/>
</dbReference>
<keyword evidence="2 9" id="KW-0963">Cytoplasm</keyword>
<dbReference type="InterPro" id="IPR006439">
    <property type="entry name" value="HAD-SF_hydro_IA"/>
</dbReference>
<evidence type="ECO:0000256" key="9">
    <source>
        <dbReference type="PIRNR" id="PIRNR004682"/>
    </source>
</evidence>
<feature type="binding site" evidence="13">
    <location>
        <position position="135"/>
    </location>
    <ligand>
        <name>Mg(2+)</name>
        <dbReference type="ChEBI" id="CHEBI:18420"/>
    </ligand>
</feature>
<sequence>MIKPAIFLDRDGVINIDYGYVHNKRNFDFIENVFEATQNLKKMGYMLVLVTNQSGIAQGIFTKESFLSLTCWMNRCFSNNNVNFDAIYYCPHHAERGIGKYKKNCYCRKPNPGMLIAACKSLQIDMKNSAMIGDKIEDMMAAKSAGINTRILVRTGKSITDAGKKLATVVLDSIANVPTYLK</sequence>
<keyword evidence="13" id="KW-0460">Magnesium</keyword>
<feature type="binding site" evidence="13">
    <location>
        <position position="134"/>
    </location>
    <ligand>
        <name>Mg(2+)</name>
        <dbReference type="ChEBI" id="CHEBI:18420"/>
    </ligand>
</feature>
<evidence type="ECO:0000256" key="11">
    <source>
        <dbReference type="PIRSR" id="PIRSR004682-2"/>
    </source>
</evidence>
<keyword evidence="6 9" id="KW-0119">Carbohydrate metabolism</keyword>
<comment type="cofactor">
    <cofactor evidence="13">
        <name>Zn(2+)</name>
        <dbReference type="ChEBI" id="CHEBI:29105"/>
    </cofactor>
</comment>
<comment type="subcellular location">
    <subcellularLocation>
        <location evidence="1 9">Cytoplasm</location>
    </subcellularLocation>
</comment>
<dbReference type="EC" id="3.1.3.-" evidence="9"/>
<evidence type="ECO:0000256" key="3">
    <source>
        <dbReference type="ARBA" id="ARBA00022723"/>
    </source>
</evidence>
<dbReference type="InterPro" id="IPR004446">
    <property type="entry name" value="Heptose_bisP_phosphatase"/>
</dbReference>
<evidence type="ECO:0000256" key="6">
    <source>
        <dbReference type="ARBA" id="ARBA00023277"/>
    </source>
</evidence>
<proteinExistence type="inferred from homology"/>
<feature type="binding site" evidence="11">
    <location>
        <position position="135"/>
    </location>
    <ligand>
        <name>substrate</name>
    </ligand>
</feature>
<dbReference type="PANTHER" id="PTHR42891:SF1">
    <property type="entry name" value="D-GLYCERO-BETA-D-MANNO-HEPTOSE-1,7-BISPHOSPHATE 7-PHOSPHATASE"/>
    <property type="match status" value="1"/>
</dbReference>
<dbReference type="GO" id="GO:0016791">
    <property type="term" value="F:phosphatase activity"/>
    <property type="evidence" value="ECO:0007669"/>
    <property type="project" value="InterPro"/>
</dbReference>
<evidence type="ECO:0000256" key="10">
    <source>
        <dbReference type="PIRSR" id="PIRSR004682-1"/>
    </source>
</evidence>
<dbReference type="OrthoDB" id="9781367at2"/>
<dbReference type="PANTHER" id="PTHR42891">
    <property type="entry name" value="D-GLYCERO-BETA-D-MANNO-HEPTOSE-1,7-BISPHOSPHATE 7-PHOSPHATASE"/>
    <property type="match status" value="1"/>
</dbReference>
<protein>
    <recommendedName>
        <fullName evidence="7 9">D,D-heptose 1,7-bisphosphate phosphatase</fullName>
        <ecNumber evidence="9">3.1.3.-</ecNumber>
    </recommendedName>
</protein>
<accession>A0A084CPI3</accession>
<dbReference type="FunFam" id="3.40.50.1000:FF:000037">
    <property type="entry name" value="D,D-heptose 1,7-bisphosphate phosphatase"/>
    <property type="match status" value="1"/>
</dbReference>
<dbReference type="EMBL" id="JGVK01000001">
    <property type="protein sequence ID" value="KEY91712.1"/>
    <property type="molecule type" value="Genomic_DNA"/>
</dbReference>
<keyword evidence="15" id="KW-1185">Reference proteome</keyword>
<evidence type="ECO:0000256" key="5">
    <source>
        <dbReference type="ARBA" id="ARBA00022833"/>
    </source>
</evidence>
<dbReference type="InterPro" id="IPR006549">
    <property type="entry name" value="HAD-SF_hydro_IIIA"/>
</dbReference>
<feature type="site" description="Stabilizes the phosphoryl group" evidence="12">
    <location>
        <position position="109"/>
    </location>
</feature>
<evidence type="ECO:0000256" key="12">
    <source>
        <dbReference type="PIRSR" id="PIRSR004682-3"/>
    </source>
</evidence>
<feature type="site" description="Stabilizes the phosphoryl group" evidence="12">
    <location>
        <position position="51"/>
    </location>
</feature>
<feature type="binding site" evidence="13">
    <location>
        <position position="92"/>
    </location>
    <ligand>
        <name>Zn(2+)</name>
        <dbReference type="ChEBI" id="CHEBI:29105"/>
    </ligand>
</feature>
<feature type="binding site" evidence="13">
    <location>
        <position position="107"/>
    </location>
    <ligand>
        <name>Zn(2+)</name>
        <dbReference type="ChEBI" id="CHEBI:29105"/>
    </ligand>
</feature>
<comment type="similarity">
    <text evidence="8 9">Belongs to the gmhB family.</text>
</comment>
<feature type="active site" description="Nucleophile" evidence="10">
    <location>
        <position position="11"/>
    </location>
</feature>
<evidence type="ECO:0000256" key="13">
    <source>
        <dbReference type="PIRSR" id="PIRSR004682-4"/>
    </source>
</evidence>
<keyword evidence="5 13" id="KW-0862">Zinc</keyword>
<dbReference type="STRING" id="1179155.CF67_01044"/>
<dbReference type="Proteomes" id="UP000053784">
    <property type="component" value="Unassembled WGS sequence"/>
</dbReference>